<evidence type="ECO:0000313" key="2">
    <source>
        <dbReference type="EMBL" id="SDW62610.1"/>
    </source>
</evidence>
<dbReference type="Proteomes" id="UP000199515">
    <property type="component" value="Unassembled WGS sequence"/>
</dbReference>
<dbReference type="InterPro" id="IPR036291">
    <property type="entry name" value="NAD(P)-bd_dom_sf"/>
</dbReference>
<dbReference type="OrthoDB" id="9787292at2"/>
<accession>A0A1H2V2V6</accession>
<dbReference type="InterPro" id="IPR051783">
    <property type="entry name" value="NAD(P)-dependent_oxidoreduct"/>
</dbReference>
<organism evidence="2 3">
    <name type="scientific">Amycolatopsis xylanica</name>
    <dbReference type="NCBI Taxonomy" id="589385"/>
    <lineage>
        <taxon>Bacteria</taxon>
        <taxon>Bacillati</taxon>
        <taxon>Actinomycetota</taxon>
        <taxon>Actinomycetes</taxon>
        <taxon>Pseudonocardiales</taxon>
        <taxon>Pseudonocardiaceae</taxon>
        <taxon>Amycolatopsis</taxon>
    </lineage>
</organism>
<feature type="domain" description="NAD-dependent epimerase/dehydratase" evidence="1">
    <location>
        <begin position="3"/>
        <end position="227"/>
    </location>
</feature>
<dbReference type="PANTHER" id="PTHR48079">
    <property type="entry name" value="PROTEIN YEEZ"/>
    <property type="match status" value="1"/>
</dbReference>
<dbReference type="PANTHER" id="PTHR48079:SF6">
    <property type="entry name" value="NAD(P)-BINDING DOMAIN-CONTAINING PROTEIN-RELATED"/>
    <property type="match status" value="1"/>
</dbReference>
<proteinExistence type="predicted"/>
<evidence type="ECO:0000259" key="1">
    <source>
        <dbReference type="Pfam" id="PF01370"/>
    </source>
</evidence>
<dbReference type="SUPFAM" id="SSF51735">
    <property type="entry name" value="NAD(P)-binding Rossmann-fold domains"/>
    <property type="match status" value="1"/>
</dbReference>
<name>A0A1H2V2V6_9PSEU</name>
<evidence type="ECO:0000313" key="3">
    <source>
        <dbReference type="Proteomes" id="UP000199515"/>
    </source>
</evidence>
<keyword evidence="3" id="KW-1185">Reference proteome</keyword>
<gene>
    <name evidence="2" type="ORF">SAMN05421504_1011086</name>
</gene>
<dbReference type="RefSeq" id="WP_091287265.1">
    <property type="nucleotide sequence ID" value="NZ_FNON01000001.1"/>
</dbReference>
<protein>
    <submittedName>
        <fullName evidence="2">Nucleoside-diphosphate-sugar epimerase</fullName>
    </submittedName>
</protein>
<dbReference type="Gene3D" id="3.40.50.720">
    <property type="entry name" value="NAD(P)-binding Rossmann-like Domain"/>
    <property type="match status" value="1"/>
</dbReference>
<reference evidence="2 3" key="1">
    <citation type="submission" date="2016-10" db="EMBL/GenBank/DDBJ databases">
        <authorList>
            <person name="de Groot N.N."/>
        </authorList>
    </citation>
    <scope>NUCLEOTIDE SEQUENCE [LARGE SCALE GENOMIC DNA]</scope>
    <source>
        <strain evidence="2 3">CPCC 202699</strain>
    </source>
</reference>
<dbReference type="GO" id="GO:0005737">
    <property type="term" value="C:cytoplasm"/>
    <property type="evidence" value="ECO:0007669"/>
    <property type="project" value="TreeGrafter"/>
</dbReference>
<dbReference type="STRING" id="589385.SAMN05421504_1011086"/>
<dbReference type="AlphaFoldDB" id="A0A1H2V2V6"/>
<dbReference type="EMBL" id="FNON01000001">
    <property type="protein sequence ID" value="SDW62610.1"/>
    <property type="molecule type" value="Genomic_DNA"/>
</dbReference>
<dbReference type="Pfam" id="PF01370">
    <property type="entry name" value="Epimerase"/>
    <property type="match status" value="1"/>
</dbReference>
<sequence>MRVLIAGATGVIGRRLLPLLRARGHHVTAMVREPARAPSADLTVVADALDRDAVRAALLVARPDVIVHQLSALSDRGSLGLEVTARLRTEGTANLLTAARDAGVRRIVAQSIAFATAPEGDPVLDEDAPLYLDAPDEDWARTVQAVAELERLVLGAQGISGVALRYGTLYGPGTWYGRDGAIATAVAAGKLRMPEVAGGITSFVHVDDAAQAAVLAVESDVTGTFNVTDDEPAEASVWLPWFAEQLGGPAPRTIPADLAGRLLGWFTAYQLTELRGASNDRARLGLDWKPGRPSWRDGMADDER</sequence>
<dbReference type="GO" id="GO:0004029">
    <property type="term" value="F:aldehyde dehydrogenase (NAD+) activity"/>
    <property type="evidence" value="ECO:0007669"/>
    <property type="project" value="TreeGrafter"/>
</dbReference>
<dbReference type="InterPro" id="IPR001509">
    <property type="entry name" value="Epimerase_deHydtase"/>
</dbReference>